<dbReference type="SMART" id="SM00382">
    <property type="entry name" value="AAA"/>
    <property type="match status" value="2"/>
</dbReference>
<dbReference type="STRING" id="857566.A0A1E3PT51"/>
<evidence type="ECO:0000313" key="7">
    <source>
        <dbReference type="EMBL" id="ODQ68601.1"/>
    </source>
</evidence>
<dbReference type="InterPro" id="IPR003959">
    <property type="entry name" value="ATPase_AAA_core"/>
</dbReference>
<feature type="domain" description="CDC48 N-terminal subdomain" evidence="6">
    <location>
        <begin position="34"/>
        <end position="118"/>
    </location>
</feature>
<evidence type="ECO:0000256" key="1">
    <source>
        <dbReference type="ARBA" id="ARBA00022741"/>
    </source>
</evidence>
<evidence type="ECO:0000259" key="5">
    <source>
        <dbReference type="SMART" id="SM00382"/>
    </source>
</evidence>
<dbReference type="SUPFAM" id="SSF52540">
    <property type="entry name" value="P-loop containing nucleoside triphosphate hydrolases"/>
    <property type="match status" value="2"/>
</dbReference>
<proteinExistence type="predicted"/>
<dbReference type="InterPro" id="IPR041569">
    <property type="entry name" value="AAA_lid_3"/>
</dbReference>
<reference evidence="7 8" key="1">
    <citation type="journal article" date="2016" name="Proc. Natl. Acad. Sci. U.S.A.">
        <title>Comparative genomics of biotechnologically important yeasts.</title>
        <authorList>
            <person name="Riley R."/>
            <person name="Haridas S."/>
            <person name="Wolfe K.H."/>
            <person name="Lopes M.R."/>
            <person name="Hittinger C.T."/>
            <person name="Goeker M."/>
            <person name="Salamov A.A."/>
            <person name="Wisecaver J.H."/>
            <person name="Long T.M."/>
            <person name="Calvey C.H."/>
            <person name="Aerts A.L."/>
            <person name="Barry K.W."/>
            <person name="Choi C."/>
            <person name="Clum A."/>
            <person name="Coughlan A.Y."/>
            <person name="Deshpande S."/>
            <person name="Douglass A.P."/>
            <person name="Hanson S.J."/>
            <person name="Klenk H.-P."/>
            <person name="LaButti K.M."/>
            <person name="Lapidus A."/>
            <person name="Lindquist E.A."/>
            <person name="Lipzen A.M."/>
            <person name="Meier-Kolthoff J.P."/>
            <person name="Ohm R.A."/>
            <person name="Otillar R.P."/>
            <person name="Pangilinan J.L."/>
            <person name="Peng Y."/>
            <person name="Rokas A."/>
            <person name="Rosa C.A."/>
            <person name="Scheuner C."/>
            <person name="Sibirny A.A."/>
            <person name="Slot J.C."/>
            <person name="Stielow J.B."/>
            <person name="Sun H."/>
            <person name="Kurtzman C.P."/>
            <person name="Blackwell M."/>
            <person name="Grigoriev I.V."/>
            <person name="Jeffries T.W."/>
        </authorList>
    </citation>
    <scope>NUCLEOTIDE SEQUENCE [LARGE SCALE GENOMIC DNA]</scope>
    <source>
        <strain evidence="7 8">DSM 6958</strain>
    </source>
</reference>
<dbReference type="InterPro" id="IPR050168">
    <property type="entry name" value="AAA_ATPase_domain"/>
</dbReference>
<evidence type="ECO:0000313" key="8">
    <source>
        <dbReference type="Proteomes" id="UP000095009"/>
    </source>
</evidence>
<dbReference type="CDD" id="cd19503">
    <property type="entry name" value="RecA-like_CDC48_NLV2_r1-like"/>
    <property type="match status" value="1"/>
</dbReference>
<dbReference type="AlphaFoldDB" id="A0A1E3PT51"/>
<keyword evidence="8" id="KW-1185">Reference proteome</keyword>
<dbReference type="OrthoDB" id="27435at2759"/>
<keyword evidence="3" id="KW-0175">Coiled coil</keyword>
<dbReference type="PANTHER" id="PTHR23077:SF27">
    <property type="entry name" value="ATPASE FAMILY GENE 2 PROTEIN HOMOLOG A"/>
    <property type="match status" value="1"/>
</dbReference>
<dbReference type="InterPro" id="IPR003338">
    <property type="entry name" value="CDC4_N-term_subdom"/>
</dbReference>
<evidence type="ECO:0000259" key="6">
    <source>
        <dbReference type="SMART" id="SM01073"/>
    </source>
</evidence>
<dbReference type="Pfam" id="PF17862">
    <property type="entry name" value="AAA_lid_3"/>
    <property type="match status" value="2"/>
</dbReference>
<dbReference type="Gene3D" id="3.40.50.300">
    <property type="entry name" value="P-loop containing nucleotide triphosphate hydrolases"/>
    <property type="match status" value="2"/>
</dbReference>
<dbReference type="GO" id="GO:0005737">
    <property type="term" value="C:cytoplasm"/>
    <property type="evidence" value="ECO:0007669"/>
    <property type="project" value="TreeGrafter"/>
</dbReference>
<dbReference type="Gene3D" id="2.40.40.20">
    <property type="match status" value="1"/>
</dbReference>
<dbReference type="Proteomes" id="UP000095009">
    <property type="component" value="Unassembled WGS sequence"/>
</dbReference>
<dbReference type="CDD" id="cd19511">
    <property type="entry name" value="RecA-like_CDC48_r2-like"/>
    <property type="match status" value="1"/>
</dbReference>
<dbReference type="FunFam" id="1.10.8.60:FF:000133">
    <property type="entry name" value="AAA family ATPase"/>
    <property type="match status" value="1"/>
</dbReference>
<feature type="coiled-coil region" evidence="3">
    <location>
        <begin position="712"/>
        <end position="739"/>
    </location>
</feature>
<dbReference type="SMART" id="SM01073">
    <property type="entry name" value="CDC48_N"/>
    <property type="match status" value="1"/>
</dbReference>
<dbReference type="Gene3D" id="1.10.8.60">
    <property type="match status" value="2"/>
</dbReference>
<dbReference type="EMBL" id="KV454406">
    <property type="protein sequence ID" value="ODQ68601.1"/>
    <property type="molecule type" value="Genomic_DNA"/>
</dbReference>
<dbReference type="InterPro" id="IPR027417">
    <property type="entry name" value="P-loop_NTPase"/>
</dbReference>
<dbReference type="GO" id="GO:0005524">
    <property type="term" value="F:ATP binding"/>
    <property type="evidence" value="ECO:0007669"/>
    <property type="project" value="UniProtKB-KW"/>
</dbReference>
<feature type="domain" description="AAA+ ATPase" evidence="5">
    <location>
        <begin position="528"/>
        <end position="665"/>
    </location>
</feature>
<keyword evidence="1" id="KW-0547">Nucleotide-binding</keyword>
<evidence type="ECO:0000256" key="3">
    <source>
        <dbReference type="SAM" id="Coils"/>
    </source>
</evidence>
<dbReference type="InterPro" id="IPR003960">
    <property type="entry name" value="ATPase_AAA_CS"/>
</dbReference>
<dbReference type="InterPro" id="IPR003593">
    <property type="entry name" value="AAA+_ATPase"/>
</dbReference>
<dbReference type="Pfam" id="PF00004">
    <property type="entry name" value="AAA"/>
    <property type="match status" value="2"/>
</dbReference>
<feature type="domain" description="AAA+ ATPase" evidence="5">
    <location>
        <begin position="261"/>
        <end position="397"/>
    </location>
</feature>
<keyword evidence="2" id="KW-0067">ATP-binding</keyword>
<gene>
    <name evidence="7" type="ORF">NADFUDRAFT_6869</name>
</gene>
<evidence type="ECO:0000256" key="4">
    <source>
        <dbReference type="SAM" id="MobiDB-lite"/>
    </source>
</evidence>
<feature type="compositionally biased region" description="Polar residues" evidence="4">
    <location>
        <begin position="1"/>
        <end position="16"/>
    </location>
</feature>
<name>A0A1E3PT51_9ASCO</name>
<feature type="non-terminal residue" evidence="7">
    <location>
        <position position="1"/>
    </location>
</feature>
<protein>
    <submittedName>
        <fullName evidence="7">Putative ATPase of the CDC48/PAS1/SEC18 family</fullName>
    </submittedName>
</protein>
<feature type="non-terminal residue" evidence="7">
    <location>
        <position position="748"/>
    </location>
</feature>
<dbReference type="PANTHER" id="PTHR23077">
    <property type="entry name" value="AAA-FAMILY ATPASE"/>
    <property type="match status" value="1"/>
</dbReference>
<organism evidence="7 8">
    <name type="scientific">Nadsonia fulvescens var. elongata DSM 6958</name>
    <dbReference type="NCBI Taxonomy" id="857566"/>
    <lineage>
        <taxon>Eukaryota</taxon>
        <taxon>Fungi</taxon>
        <taxon>Dikarya</taxon>
        <taxon>Ascomycota</taxon>
        <taxon>Saccharomycotina</taxon>
        <taxon>Dipodascomycetes</taxon>
        <taxon>Dipodascales</taxon>
        <taxon>Dipodascales incertae sedis</taxon>
        <taxon>Nadsonia</taxon>
    </lineage>
</organism>
<dbReference type="PROSITE" id="PS00674">
    <property type="entry name" value="AAA"/>
    <property type="match status" value="2"/>
</dbReference>
<dbReference type="GO" id="GO:0016887">
    <property type="term" value="F:ATP hydrolysis activity"/>
    <property type="evidence" value="ECO:0007669"/>
    <property type="project" value="InterPro"/>
</dbReference>
<dbReference type="FunFam" id="3.40.50.300:FF:001721">
    <property type="entry name" value="AAA family ATPase, putative"/>
    <property type="match status" value="1"/>
</dbReference>
<evidence type="ECO:0000256" key="2">
    <source>
        <dbReference type="ARBA" id="ARBA00022840"/>
    </source>
</evidence>
<dbReference type="FunFam" id="3.40.50.300:FF:000012">
    <property type="entry name" value="Transitional endoplasmic reticulum ATPase"/>
    <property type="match status" value="1"/>
</dbReference>
<feature type="region of interest" description="Disordered" evidence="4">
    <location>
        <begin position="1"/>
        <end position="21"/>
    </location>
</feature>
<sequence length="748" mass="81305">ASAGSANNNGVPSNGCANEAKAATPPVKVPKAFIVRPSKSTNAKSCLNVTMNPAVMKALGIAGGELVIIAKEGEKGVVGTSVPGDKGSEINIVLVSKPLRDLGGILLGDRIKITKYAVRPENAELVKIHSTVPITDATKLVRVLTEIGLLLPGLKFQLGENSLTIIDAGEEDDESLSIGEKQTAMISEFHGSELLWTPVYMWSSESTLEFVSKKVRVKYDLPQSVTYSSIGGLSAQISLLRSTIELPLHRPNLFSHFGIAPSRGVLLHGPPGTGKTMLLRAVANTSNAHVLTVNGPSIVSKYLGETESALRSIFEEARKYQPSIIFLDEIDALVPRRDEDSDSSESRVVATLLTLMDGMSSSGKLVIVGATNRPNAIDAALRRPGRFDREVEIGIPDQDARLDILSINMKRVPHRLSEEEIKNVASRTHGYVGADLSGLVREAVMKTIQRAQLSFDGLRLEELFVTLPDFEKALVEIRPSAMREIFLESPKIYWADIGGQEDVKQKLRETVEWPLLHPETFKNLGIKPPKGLLLYGPPGCSKTLTAKALATEAGLNFLAVKGPELFNKFVGESERAVREIFRKARAASPSIIFFDEIDALSGARSEGGSEGSSDRVLTSLLTEMDGIEDLNGVTILAATNRPEIIDSALLRPGRLDRVVYVGPPNLATRRQILTIRTKKMTLGEEVDLDYLAKITEGCSGAEVVQLCQEAGLEAMKCNIEAERVEMSHFEEAANNIQRNITPEMIEFY</sequence>
<accession>A0A1E3PT51</accession>